<feature type="signal peptide" evidence="3">
    <location>
        <begin position="1"/>
        <end position="21"/>
    </location>
</feature>
<proteinExistence type="inferred from homology"/>
<dbReference type="InterPro" id="IPR001638">
    <property type="entry name" value="Solute-binding_3/MltF_N"/>
</dbReference>
<keyword evidence="2 3" id="KW-0732">Signal</keyword>
<dbReference type="Proteomes" id="UP000321922">
    <property type="component" value="Unassembled WGS sequence"/>
</dbReference>
<dbReference type="RefSeq" id="WP_039983265.1">
    <property type="nucleotide sequence ID" value="NZ_BAOJ01000176.1"/>
</dbReference>
<evidence type="ECO:0000256" key="3">
    <source>
        <dbReference type="SAM" id="SignalP"/>
    </source>
</evidence>
<dbReference type="SUPFAM" id="SSF53850">
    <property type="entry name" value="Periplasmic binding protein-like II"/>
    <property type="match status" value="1"/>
</dbReference>
<accession>A0A511QE38</accession>
<dbReference type="Gene3D" id="3.40.190.10">
    <property type="entry name" value="Periplasmic binding protein-like II"/>
    <property type="match status" value="2"/>
</dbReference>
<comment type="similarity">
    <text evidence="1">Belongs to the bacterial solute-binding protein 3 family.</text>
</comment>
<protein>
    <recommendedName>
        <fullName evidence="4">Solute-binding protein family 3/N-terminal domain-containing protein</fullName>
    </recommendedName>
</protein>
<organism evidence="5 6">
    <name type="scientific">Vibrio sagamiensis NBRC 104589</name>
    <dbReference type="NCBI Taxonomy" id="1219064"/>
    <lineage>
        <taxon>Bacteria</taxon>
        <taxon>Pseudomonadati</taxon>
        <taxon>Pseudomonadota</taxon>
        <taxon>Gammaproteobacteria</taxon>
        <taxon>Vibrionales</taxon>
        <taxon>Vibrionaceae</taxon>
        <taxon>Vibrio</taxon>
    </lineage>
</organism>
<evidence type="ECO:0000313" key="6">
    <source>
        <dbReference type="Proteomes" id="UP000321922"/>
    </source>
</evidence>
<dbReference type="EMBL" id="BJXJ01000012">
    <property type="protein sequence ID" value="GEM75447.1"/>
    <property type="molecule type" value="Genomic_DNA"/>
</dbReference>
<feature type="domain" description="Solute-binding protein family 3/N-terminal" evidence="4">
    <location>
        <begin position="34"/>
        <end position="261"/>
    </location>
</feature>
<name>A0A511QE38_9VIBR</name>
<dbReference type="PANTHER" id="PTHR35936:SF19">
    <property type="entry name" value="AMINO-ACID-BINDING PROTEIN YXEM-RELATED"/>
    <property type="match status" value="1"/>
</dbReference>
<evidence type="ECO:0000313" key="5">
    <source>
        <dbReference type="EMBL" id="GEM75447.1"/>
    </source>
</evidence>
<evidence type="ECO:0000256" key="1">
    <source>
        <dbReference type="ARBA" id="ARBA00010333"/>
    </source>
</evidence>
<sequence length="275" mass="31348">MLNIIKILVFPILSTSVVAHASNDVEINTITSTALTVCTTGDYPPLTSYNTKTKKYEGFAPKVVRKFAQYMKLDLEFQRTTWQSLSSDLLAKKCDLAIGGITYTLGRSQLFYLTEPIIKSKKAVLFSKENAHLFKSFSDIDKKENLIIENKGGTNEVYTKKIIENAPIRIIENNIAVFHCFEKYHKKPYVMFTDSVEVEYRSSTADSVLSSSGLNIALRNNPESYKVYMANQTIKGKALVLAMNGFIKTYRKEIDQWYQESLKQPYYEEEAVCPF</sequence>
<dbReference type="PANTHER" id="PTHR35936">
    <property type="entry name" value="MEMBRANE-BOUND LYTIC MUREIN TRANSGLYCOSYLASE F"/>
    <property type="match status" value="1"/>
</dbReference>
<gene>
    <name evidence="5" type="ORF">VSA01S_15590</name>
</gene>
<keyword evidence="6" id="KW-1185">Reference proteome</keyword>
<evidence type="ECO:0000256" key="2">
    <source>
        <dbReference type="ARBA" id="ARBA00022729"/>
    </source>
</evidence>
<comment type="caution">
    <text evidence="5">The sequence shown here is derived from an EMBL/GenBank/DDBJ whole genome shotgun (WGS) entry which is preliminary data.</text>
</comment>
<evidence type="ECO:0000259" key="4">
    <source>
        <dbReference type="SMART" id="SM00062"/>
    </source>
</evidence>
<dbReference type="AlphaFoldDB" id="A0A511QE38"/>
<dbReference type="OrthoDB" id="7708309at2"/>
<dbReference type="Pfam" id="PF00497">
    <property type="entry name" value="SBP_bac_3"/>
    <property type="match status" value="1"/>
</dbReference>
<dbReference type="SMART" id="SM00062">
    <property type="entry name" value="PBPb"/>
    <property type="match status" value="1"/>
</dbReference>
<feature type="chain" id="PRO_5022062363" description="Solute-binding protein family 3/N-terminal domain-containing protein" evidence="3">
    <location>
        <begin position="22"/>
        <end position="275"/>
    </location>
</feature>
<reference evidence="5 6" key="1">
    <citation type="submission" date="2019-07" db="EMBL/GenBank/DDBJ databases">
        <title>Whole genome shotgun sequence of Vibrio sagamiensis NBRC 104589.</title>
        <authorList>
            <person name="Hosoyama A."/>
            <person name="Uohara A."/>
            <person name="Ohji S."/>
            <person name="Ichikawa N."/>
        </authorList>
    </citation>
    <scope>NUCLEOTIDE SEQUENCE [LARGE SCALE GENOMIC DNA]</scope>
    <source>
        <strain evidence="5 6">NBRC 104589</strain>
    </source>
</reference>